<dbReference type="EMBL" id="CAXLJM020000008">
    <property type="protein sequence ID" value="CAL8075340.1"/>
    <property type="molecule type" value="Genomic_DNA"/>
</dbReference>
<keyword evidence="1" id="KW-0732">Signal</keyword>
<organism evidence="2 3">
    <name type="scientific">Orchesella dallaii</name>
    <dbReference type="NCBI Taxonomy" id="48710"/>
    <lineage>
        <taxon>Eukaryota</taxon>
        <taxon>Metazoa</taxon>
        <taxon>Ecdysozoa</taxon>
        <taxon>Arthropoda</taxon>
        <taxon>Hexapoda</taxon>
        <taxon>Collembola</taxon>
        <taxon>Entomobryomorpha</taxon>
        <taxon>Entomobryoidea</taxon>
        <taxon>Orchesellidae</taxon>
        <taxon>Orchesellinae</taxon>
        <taxon>Orchesella</taxon>
    </lineage>
</organism>
<proteinExistence type="predicted"/>
<dbReference type="Pfam" id="PF14388">
    <property type="entry name" value="DUF4419"/>
    <property type="match status" value="1"/>
</dbReference>
<name>A0ABP1PTY7_9HEXA</name>
<evidence type="ECO:0000313" key="2">
    <source>
        <dbReference type="EMBL" id="CAL8075340.1"/>
    </source>
</evidence>
<feature type="chain" id="PRO_5045984432" evidence="1">
    <location>
        <begin position="26"/>
        <end position="424"/>
    </location>
</feature>
<evidence type="ECO:0000313" key="3">
    <source>
        <dbReference type="Proteomes" id="UP001642540"/>
    </source>
</evidence>
<reference evidence="2 3" key="1">
    <citation type="submission" date="2024-08" db="EMBL/GenBank/DDBJ databases">
        <authorList>
            <person name="Cucini C."/>
            <person name="Frati F."/>
        </authorList>
    </citation>
    <scope>NUCLEOTIDE SEQUENCE [LARGE SCALE GENOMIC DNA]</scope>
</reference>
<accession>A0ABP1PTY7</accession>
<dbReference type="InterPro" id="IPR025533">
    <property type="entry name" value="DUF4419"/>
</dbReference>
<sequence length="424" mass="48577">MGTIFIFRGATVLFLVIATIRVSECSLSQGIDQQTPASTSTTFRACDQAPIDSPIENIDQLFGWREIQVVNESSEIVRALPGYKRNNLRKVIQSTQFSNQSLTFPYPGFVPTVVEAYNNHFNLVIRPDDIWAAIMTQFSFYINKNAEKYRSKFINFEGQRELVIETVGTLRTVSYSWLVNAMTDEIHKNLVDPQVKDWVFPNFSTTTENDKVTVGVVFMASMKKYFKYKFGMLCGIPWITLDGTTQDWQNILGRLEKLKEYDLQPWYELLHPIIKKFVAAKKGKNSPKFWRAIVDRYAGSGFDYISGWITAFCVFDSEGNWQRRLFNRRGKTPLQNWLRSNQTGTISSGNDNRERWLSNPGKWPEIDMKDIPSGVVEVDVKIDDNGREYESLMFAGHMAAEVMEDNGLTLKPSLGWAIALKPKI</sequence>
<dbReference type="PANTHER" id="PTHR31252">
    <property type="entry name" value="DUF4419 DOMAIN-CONTAINING PROTEIN"/>
    <property type="match status" value="1"/>
</dbReference>
<gene>
    <name evidence="2" type="ORF">ODALV1_LOCUS3142</name>
</gene>
<dbReference type="PANTHER" id="PTHR31252:SF11">
    <property type="entry name" value="DUF4419 DOMAIN-CONTAINING PROTEIN"/>
    <property type="match status" value="1"/>
</dbReference>
<keyword evidence="3" id="KW-1185">Reference proteome</keyword>
<dbReference type="Proteomes" id="UP001642540">
    <property type="component" value="Unassembled WGS sequence"/>
</dbReference>
<feature type="signal peptide" evidence="1">
    <location>
        <begin position="1"/>
        <end position="25"/>
    </location>
</feature>
<comment type="caution">
    <text evidence="2">The sequence shown here is derived from an EMBL/GenBank/DDBJ whole genome shotgun (WGS) entry which is preliminary data.</text>
</comment>
<evidence type="ECO:0000256" key="1">
    <source>
        <dbReference type="SAM" id="SignalP"/>
    </source>
</evidence>
<protein>
    <submittedName>
        <fullName evidence="2">Uncharacterized protein</fullName>
    </submittedName>
</protein>